<evidence type="ECO:0000313" key="3">
    <source>
        <dbReference type="Proteomes" id="UP001205906"/>
    </source>
</evidence>
<dbReference type="EMBL" id="JAMXQS010000007">
    <property type="protein sequence ID" value="MCO6051000.1"/>
    <property type="molecule type" value="Genomic_DNA"/>
</dbReference>
<dbReference type="InterPro" id="IPR006279">
    <property type="entry name" value="SoxD"/>
</dbReference>
<dbReference type="Gene3D" id="3.30.2270.10">
    <property type="entry name" value="Folate-binding superfamily"/>
    <property type="match status" value="1"/>
</dbReference>
<keyword evidence="3" id="KW-1185">Reference proteome</keyword>
<dbReference type="Pfam" id="PF04267">
    <property type="entry name" value="SoxD"/>
    <property type="match status" value="1"/>
</dbReference>
<accession>A0ABT1C829</accession>
<evidence type="ECO:0000313" key="2">
    <source>
        <dbReference type="EMBL" id="MCO6051000.1"/>
    </source>
</evidence>
<name>A0ABT1C829_9HYPH</name>
<dbReference type="RefSeq" id="WP_252820157.1">
    <property type="nucleotide sequence ID" value="NZ_JAMXQS010000007.1"/>
</dbReference>
<sequence length="118" mass="12884">MQIFPCPFCGSRDETEFTFGGEAGKVRPAPADAVSPEDWSRFLHLHPNPRGAVREIWRHDTCGEFFLMERDTLTHRVSATHSLREEGAQASSASVPHQGESFGTLTPGVETGTSEAGL</sequence>
<dbReference type="Proteomes" id="UP001205906">
    <property type="component" value="Unassembled WGS sequence"/>
</dbReference>
<reference evidence="2 3" key="1">
    <citation type="submission" date="2022-06" db="EMBL/GenBank/DDBJ databases">
        <title>Mesorhizobium sp. strain RP14 Genome sequencing and assembly.</title>
        <authorList>
            <person name="Kim I."/>
        </authorList>
    </citation>
    <scope>NUCLEOTIDE SEQUENCE [LARGE SCALE GENOMIC DNA]</scope>
    <source>
        <strain evidence="3">RP14(2022)</strain>
    </source>
</reference>
<organism evidence="2 3">
    <name type="scientific">Mesorhizobium liriopis</name>
    <dbReference type="NCBI Taxonomy" id="2953882"/>
    <lineage>
        <taxon>Bacteria</taxon>
        <taxon>Pseudomonadati</taxon>
        <taxon>Pseudomonadota</taxon>
        <taxon>Alphaproteobacteria</taxon>
        <taxon>Hyphomicrobiales</taxon>
        <taxon>Phyllobacteriaceae</taxon>
        <taxon>Mesorhizobium</taxon>
    </lineage>
</organism>
<feature type="region of interest" description="Disordered" evidence="1">
    <location>
        <begin position="79"/>
        <end position="118"/>
    </location>
</feature>
<gene>
    <name evidence="2" type="ORF">NGM99_14550</name>
</gene>
<protein>
    <submittedName>
        <fullName evidence="2">Sarcosine oxidase subunit delta</fullName>
    </submittedName>
</protein>
<evidence type="ECO:0000256" key="1">
    <source>
        <dbReference type="SAM" id="MobiDB-lite"/>
    </source>
</evidence>
<comment type="caution">
    <text evidence="2">The sequence shown here is derived from an EMBL/GenBank/DDBJ whole genome shotgun (WGS) entry which is preliminary data.</text>
</comment>
<dbReference type="InterPro" id="IPR038561">
    <property type="entry name" value="SoxD_sf"/>
</dbReference>
<proteinExistence type="predicted"/>